<sequence length="1231" mass="137774">MAGNTTSRPCPCSWCKGASVSKATFYRHHARQPNGPRATEEAAILEVPRQPSMLLAPPGPQSQLFQPPRPTPSWFATRSPQKYTQSAERIVSRKAFVGSSMGAQLNDSALSNDTQAYGSVSSNISHTDAPNSPSLPYESEEFSMNISPELPQIPEGDYDFERASWTGGSMDSFEGHALESDQDVLRQTQLFEMTSALETTSPALQPLDNYSSSSLPFDDDDPLVVEELWGADQRLDANGVYNTPTTSRLSSSQERAVAEEEVRQEIELAKALPYYDVDTLYDFSFRHMYNMTRQASKIWEVLGSRPSLQKFVDLGLKPVRIPCCVKTCVAFTGPREALTRCPVCNSPKLDQNGHPQNTFLYLSPDVYLNIYLRDRVYASLMRYRSDFERNRDPQEVVDLFDGDRYREKLDQNISWTNPPIAGASQPTVSTINVKYYENDVDVAFGLFTDGIQLFNKTQSECWPIMMINYNLPPEIRYKKKHLMTVGIIPGPKGPKDIDSFLHPLYEDARASARNGHMVFDGVTETMVRQRWFIHVIGGDGPALSKMLGFKGPTAKWPCRVCLIQGVPCAAAHNHNYYPLKMPLDSSHANRSDLTALDLPMRSEATIREAASEKNPTFGLSKLSSAAHLPGFSLHQDGPSDFMHAVFENVARKLFNMWHGDLAAQKSKGYKTQAPQAQRGRSAQGKVTSAASAEATTSAAAVDEALGTDLPDWVIPNKIWEVIGQEITNGAKTIPSLFARKMPNIHLQTGAMTAEDWSNWILYVGPCVLHDRLPAKYFAHFLALRRWVKDCMAMTINKEDVAKDGALRRDIASWCTEFESHLTLICLVYLGFILYYSGKSAHLINLPHSVHAVLHIADFIEWHGPPAMTWCFAMERLNQTVKRVASKAHRLPYEAVNRLSVMLCPRNTNVCADAALQMACSRFPRFSYPITVPALMKHQQDKQMELEQMQQSRGLFMNATGDQMRGSSAAASRQASSENGDSGAEALGLYGRRSDKLKQGPGINDVMRVAQFIARELFGQLAPVVFKRKVDAIRTSILSLSINSFEGYRMDSGRDRIAAAERLSKHARVSADTRDASWISYDLLIDSSRRRARDNSQAFPREGEGADRVKHFGQLLAIYEFRYGEQKFLLGKVRSLGLSHLQPVDTVERAPIAKPTPKRQKRKALSVVGGHKHQNLFFTQGKRASGAVEIVDLRCILGSAGRIHRRVGREESREYIFDRMDDEARPNFLNLE</sequence>
<dbReference type="InterPro" id="IPR004242">
    <property type="entry name" value="Transposase_21"/>
</dbReference>
<feature type="compositionally biased region" description="Polar residues" evidence="1">
    <location>
        <begin position="119"/>
        <end position="134"/>
    </location>
</feature>
<keyword evidence="3" id="KW-1185">Reference proteome</keyword>
<dbReference type="PANTHER" id="PTHR46579">
    <property type="entry name" value="F5/8 TYPE C DOMAIN-CONTAINING PROTEIN-RELATED"/>
    <property type="match status" value="1"/>
</dbReference>
<dbReference type="Proteomes" id="UP000249464">
    <property type="component" value="Unassembled WGS sequence"/>
</dbReference>
<evidence type="ECO:0000256" key="1">
    <source>
        <dbReference type="SAM" id="MobiDB-lite"/>
    </source>
</evidence>
<name>A0A2X0M4J9_9BASI</name>
<dbReference type="Pfam" id="PF02992">
    <property type="entry name" value="Transposase_21"/>
    <property type="match status" value="1"/>
</dbReference>
<dbReference type="STRING" id="796604.A0A2X0M4J9"/>
<feature type="region of interest" description="Disordered" evidence="1">
    <location>
        <begin position="119"/>
        <end position="141"/>
    </location>
</feature>
<evidence type="ECO:0000313" key="2">
    <source>
        <dbReference type="EMBL" id="SGY39412.1"/>
    </source>
</evidence>
<feature type="compositionally biased region" description="Low complexity" evidence="1">
    <location>
        <begin position="966"/>
        <end position="976"/>
    </location>
</feature>
<dbReference type="EMBL" id="FQNC01000042">
    <property type="protein sequence ID" value="SGY39412.1"/>
    <property type="molecule type" value="Genomic_DNA"/>
</dbReference>
<dbReference type="AlphaFoldDB" id="A0A2X0M4J9"/>
<organism evidence="2 3">
    <name type="scientific">Microbotryum silenes-dioicae</name>
    <dbReference type="NCBI Taxonomy" id="796604"/>
    <lineage>
        <taxon>Eukaryota</taxon>
        <taxon>Fungi</taxon>
        <taxon>Dikarya</taxon>
        <taxon>Basidiomycota</taxon>
        <taxon>Pucciniomycotina</taxon>
        <taxon>Microbotryomycetes</taxon>
        <taxon>Microbotryales</taxon>
        <taxon>Microbotryaceae</taxon>
        <taxon>Microbotryum</taxon>
    </lineage>
</organism>
<dbReference type="PANTHER" id="PTHR46579:SF1">
    <property type="entry name" value="F5_8 TYPE C DOMAIN-CONTAINING PROTEIN"/>
    <property type="match status" value="1"/>
</dbReference>
<accession>A0A2X0M4J9</accession>
<evidence type="ECO:0000313" key="3">
    <source>
        <dbReference type="Proteomes" id="UP000249464"/>
    </source>
</evidence>
<proteinExistence type="predicted"/>
<feature type="region of interest" description="Disordered" evidence="1">
    <location>
        <begin position="965"/>
        <end position="984"/>
    </location>
</feature>
<gene>
    <name evidence="2" type="primary">BQ5605_C003g02214</name>
    <name evidence="2" type="ORF">BQ5605_C003G02214</name>
</gene>
<reference evidence="2 3" key="1">
    <citation type="submission" date="2016-11" db="EMBL/GenBank/DDBJ databases">
        <authorList>
            <person name="Jaros S."/>
            <person name="Januszkiewicz K."/>
            <person name="Wedrychowicz H."/>
        </authorList>
    </citation>
    <scope>NUCLEOTIDE SEQUENCE [LARGE SCALE GENOMIC DNA]</scope>
</reference>
<protein>
    <submittedName>
        <fullName evidence="2">BQ5605_C003g02214 protein</fullName>
    </submittedName>
</protein>